<dbReference type="Gene3D" id="3.40.640.10">
    <property type="entry name" value="Type I PLP-dependent aspartate aminotransferase-like (Major domain)"/>
    <property type="match status" value="1"/>
</dbReference>
<keyword evidence="9" id="KW-1185">Reference proteome</keyword>
<sequence length="470" mass="53431">MPINKYSEDSLTWHPDKTRLTRPIYKSLVKLLKEDISSGNLPKDTKLPSQRELADFLDLNFTTVGQAYRYAIKKGLLYTNIGRGTYTSPNAYEASTISTNDIGEEIIDFGLVSSFDQCNSLIIPFIQSVAKKIDLIDLLNYRNPKGTPEQLKTAARWLDTQGVIASTQNIAIVSGVQNGLAIALAALFSPGDRIAVDRFTYSNFIELAHLYHLEIVPIDYDDQGMCTDKLELECLKKKIHGIFLMPSCNNPMGFQVSFERRIQLSKIIKKEGLIVIEDDSFSFLTTYFQKDVIPPFQQLIPEQTIYLAGVTKYIGSGLRVAFLSYPPKLAKSLEKAIFNINVKTSGLDAEIVNQVLQSSTAQRLLEEKFKFTKRANEIFDEVFKEINPTRPSNYYPLFRTLPLKKNLIKDKQNKIEGYLLKRGIRVYHSKRFSTQTQPDSFIRISLSSNSLEDLKRGLEIIEKERIVHIS</sequence>
<dbReference type="SMART" id="SM00345">
    <property type="entry name" value="HTH_GNTR"/>
    <property type="match status" value="1"/>
</dbReference>
<evidence type="ECO:0000259" key="7">
    <source>
        <dbReference type="PROSITE" id="PS50949"/>
    </source>
</evidence>
<dbReference type="InterPro" id="IPR015422">
    <property type="entry name" value="PyrdxlP-dep_Trfase_small"/>
</dbReference>
<proteinExistence type="inferred from homology"/>
<keyword evidence="5" id="KW-0238">DNA-binding</keyword>
<dbReference type="InterPro" id="IPR015424">
    <property type="entry name" value="PyrdxlP-dep_Trfase"/>
</dbReference>
<dbReference type="InterPro" id="IPR036388">
    <property type="entry name" value="WH-like_DNA-bd_sf"/>
</dbReference>
<dbReference type="GO" id="GO:0003700">
    <property type="term" value="F:DNA-binding transcription factor activity"/>
    <property type="evidence" value="ECO:0007669"/>
    <property type="project" value="InterPro"/>
</dbReference>
<evidence type="ECO:0000256" key="1">
    <source>
        <dbReference type="ARBA" id="ARBA00005384"/>
    </source>
</evidence>
<protein>
    <submittedName>
        <fullName evidence="8">PLP-dependent aminotransferase family protein</fullName>
    </submittedName>
</protein>
<dbReference type="SUPFAM" id="SSF53383">
    <property type="entry name" value="PLP-dependent transferases"/>
    <property type="match status" value="1"/>
</dbReference>
<dbReference type="Pfam" id="PF00155">
    <property type="entry name" value="Aminotran_1_2"/>
    <property type="match status" value="1"/>
</dbReference>
<dbReference type="Proteomes" id="UP000663608">
    <property type="component" value="Chromosome"/>
</dbReference>
<dbReference type="EMBL" id="CP070872">
    <property type="protein sequence ID" value="QSE77387.1"/>
    <property type="molecule type" value="Genomic_DNA"/>
</dbReference>
<evidence type="ECO:0000256" key="3">
    <source>
        <dbReference type="ARBA" id="ARBA00022898"/>
    </source>
</evidence>
<dbReference type="CDD" id="cd07377">
    <property type="entry name" value="WHTH_GntR"/>
    <property type="match status" value="1"/>
</dbReference>
<dbReference type="GO" id="GO:0030170">
    <property type="term" value="F:pyridoxal phosphate binding"/>
    <property type="evidence" value="ECO:0007669"/>
    <property type="project" value="InterPro"/>
</dbReference>
<dbReference type="InterPro" id="IPR015421">
    <property type="entry name" value="PyrdxlP-dep_Trfase_major"/>
</dbReference>
<evidence type="ECO:0000256" key="4">
    <source>
        <dbReference type="ARBA" id="ARBA00023015"/>
    </source>
</evidence>
<evidence type="ECO:0000313" key="8">
    <source>
        <dbReference type="EMBL" id="QSE77387.1"/>
    </source>
</evidence>
<gene>
    <name evidence="8" type="ORF">JW886_03850</name>
</gene>
<accession>A0AA45KHC4</accession>
<dbReference type="AlphaFoldDB" id="A0AA45KHC4"/>
<dbReference type="SUPFAM" id="SSF46785">
    <property type="entry name" value="Winged helix' DNA-binding domain"/>
    <property type="match status" value="1"/>
</dbReference>
<dbReference type="InterPro" id="IPR036390">
    <property type="entry name" value="WH_DNA-bd_sf"/>
</dbReference>
<keyword evidence="3" id="KW-0663">Pyridoxal phosphate</keyword>
<dbReference type="PANTHER" id="PTHR46577">
    <property type="entry name" value="HTH-TYPE TRANSCRIPTIONAL REGULATORY PROTEIN GABR"/>
    <property type="match status" value="1"/>
</dbReference>
<dbReference type="GO" id="GO:0003677">
    <property type="term" value="F:DNA binding"/>
    <property type="evidence" value="ECO:0007669"/>
    <property type="project" value="UniProtKB-KW"/>
</dbReference>
<dbReference type="CDD" id="cd00609">
    <property type="entry name" value="AAT_like"/>
    <property type="match status" value="1"/>
</dbReference>
<dbReference type="Gene3D" id="3.90.1150.10">
    <property type="entry name" value="Aspartate Aminotransferase, domain 1"/>
    <property type="match status" value="1"/>
</dbReference>
<keyword evidence="6" id="KW-0804">Transcription</keyword>
<dbReference type="KEGG" id="lti:JW886_03850"/>
<dbReference type="PANTHER" id="PTHR46577:SF1">
    <property type="entry name" value="HTH-TYPE TRANSCRIPTIONAL REGULATORY PROTEIN GABR"/>
    <property type="match status" value="1"/>
</dbReference>
<dbReference type="InterPro" id="IPR000524">
    <property type="entry name" value="Tscrpt_reg_HTH_GntR"/>
</dbReference>
<dbReference type="InterPro" id="IPR004839">
    <property type="entry name" value="Aminotransferase_I/II_large"/>
</dbReference>
<feature type="domain" description="HTH gntR-type" evidence="7">
    <location>
        <begin position="22"/>
        <end position="90"/>
    </location>
</feature>
<dbReference type="Gene3D" id="1.10.10.10">
    <property type="entry name" value="Winged helix-like DNA-binding domain superfamily/Winged helix DNA-binding domain"/>
    <property type="match status" value="1"/>
</dbReference>
<keyword evidence="4" id="KW-0805">Transcription regulation</keyword>
<dbReference type="RefSeq" id="WP_205872354.1">
    <property type="nucleotide sequence ID" value="NZ_CP070872.1"/>
</dbReference>
<reference evidence="8 9" key="1">
    <citation type="submission" date="2021-02" db="EMBL/GenBank/DDBJ databases">
        <title>Complete genome sequence of Lactococcus lactis strain K_LL004.</title>
        <authorList>
            <person name="Kim H.B."/>
        </authorList>
    </citation>
    <scope>NUCLEOTIDE SEQUENCE [LARGE SCALE GENOMIC DNA]</scope>
    <source>
        <strain evidence="8 9">K_LL004</strain>
    </source>
</reference>
<comment type="similarity">
    <text evidence="1">In the C-terminal section; belongs to the class-I pyridoxal-phosphate-dependent aminotransferase family.</text>
</comment>
<evidence type="ECO:0000313" key="9">
    <source>
        <dbReference type="Proteomes" id="UP000663608"/>
    </source>
</evidence>
<dbReference type="Pfam" id="PF00392">
    <property type="entry name" value="GntR"/>
    <property type="match status" value="1"/>
</dbReference>
<evidence type="ECO:0000256" key="5">
    <source>
        <dbReference type="ARBA" id="ARBA00023125"/>
    </source>
</evidence>
<dbReference type="PROSITE" id="PS50949">
    <property type="entry name" value="HTH_GNTR"/>
    <property type="match status" value="1"/>
</dbReference>
<keyword evidence="2 8" id="KW-0808">Transferase</keyword>
<evidence type="ECO:0000256" key="6">
    <source>
        <dbReference type="ARBA" id="ARBA00023163"/>
    </source>
</evidence>
<name>A0AA45KHC4_9LACT</name>
<dbReference type="InterPro" id="IPR051446">
    <property type="entry name" value="HTH_trans_reg/aminotransferase"/>
</dbReference>
<dbReference type="GO" id="GO:0008483">
    <property type="term" value="F:transaminase activity"/>
    <property type="evidence" value="ECO:0007669"/>
    <property type="project" value="UniProtKB-KW"/>
</dbReference>
<evidence type="ECO:0000256" key="2">
    <source>
        <dbReference type="ARBA" id="ARBA00022576"/>
    </source>
</evidence>
<keyword evidence="2 8" id="KW-0032">Aminotransferase</keyword>
<organism evidence="8 9">
    <name type="scientific">Lactococcus taiwanensis</name>
    <dbReference type="NCBI Taxonomy" id="1151742"/>
    <lineage>
        <taxon>Bacteria</taxon>
        <taxon>Bacillati</taxon>
        <taxon>Bacillota</taxon>
        <taxon>Bacilli</taxon>
        <taxon>Lactobacillales</taxon>
        <taxon>Streptococcaceae</taxon>
        <taxon>Lactococcus</taxon>
    </lineage>
</organism>